<organism evidence="1 2">
    <name type="scientific">Allobacillus halotolerans</name>
    <dbReference type="NCBI Taxonomy" id="570278"/>
    <lineage>
        <taxon>Bacteria</taxon>
        <taxon>Bacillati</taxon>
        <taxon>Bacillota</taxon>
        <taxon>Bacilli</taxon>
        <taxon>Bacillales</taxon>
        <taxon>Bacillaceae</taxon>
        <taxon>Allobacillus</taxon>
    </lineage>
</organism>
<name>A0ABS6GP91_9BACI</name>
<gene>
    <name evidence="1" type="ORF">KQ486_07845</name>
</gene>
<evidence type="ECO:0000313" key="1">
    <source>
        <dbReference type="EMBL" id="MBU6080929.1"/>
    </source>
</evidence>
<keyword evidence="2" id="KW-1185">Reference proteome</keyword>
<comment type="caution">
    <text evidence="1">The sequence shown here is derived from an EMBL/GenBank/DDBJ whole genome shotgun (WGS) entry which is preliminary data.</text>
</comment>
<proteinExistence type="predicted"/>
<accession>A0ABS6GP91</accession>
<dbReference type="RefSeq" id="WP_216687274.1">
    <property type="nucleotide sequence ID" value="NZ_CAUPKR010000013.1"/>
</dbReference>
<sequence>MSAHEFRCRACDGDGLLMDDEKWQYTCTVCNGTGFESSASQRKTNEVANVDENNRILD</sequence>
<reference evidence="1 2" key="1">
    <citation type="journal article" date="2011" name="Int. J. Syst. Evol. Microbiol.">
        <title>Allobacillus halotolerans gen. nov., sp. nov. isolated from shrimp paste.</title>
        <authorList>
            <person name="Sheu S.Y."/>
            <person name="Arun A.B."/>
            <person name="Jiang S.R."/>
            <person name="Young C.C."/>
            <person name="Chen W.M."/>
        </authorList>
    </citation>
    <scope>NUCLEOTIDE SEQUENCE [LARGE SCALE GENOMIC DNA]</scope>
    <source>
        <strain evidence="1 2">LMG 24826</strain>
    </source>
</reference>
<dbReference type="EMBL" id="JAHLZF010000009">
    <property type="protein sequence ID" value="MBU6080929.1"/>
    <property type="molecule type" value="Genomic_DNA"/>
</dbReference>
<dbReference type="Proteomes" id="UP000812672">
    <property type="component" value="Unassembled WGS sequence"/>
</dbReference>
<protein>
    <submittedName>
        <fullName evidence="1">Uncharacterized protein</fullName>
    </submittedName>
</protein>
<evidence type="ECO:0000313" key="2">
    <source>
        <dbReference type="Proteomes" id="UP000812672"/>
    </source>
</evidence>